<evidence type="ECO:0000313" key="1">
    <source>
        <dbReference type="EMBL" id="KAG7088810.1"/>
    </source>
</evidence>
<accession>A0A9P7RSZ6</accession>
<dbReference type="OrthoDB" id="2101473at2759"/>
<dbReference type="KEGG" id="more:E1B28_012770"/>
<comment type="caution">
    <text evidence="1">The sequence shown here is derived from an EMBL/GenBank/DDBJ whole genome shotgun (WGS) entry which is preliminary data.</text>
</comment>
<reference evidence="1" key="1">
    <citation type="journal article" date="2021" name="Genome Biol. Evol.">
        <title>The assembled and annotated genome of the fairy-ring fungus Marasmius oreades.</title>
        <authorList>
            <person name="Hiltunen M."/>
            <person name="Ament-Velasquez S.L."/>
            <person name="Johannesson H."/>
        </authorList>
    </citation>
    <scope>NUCLEOTIDE SEQUENCE</scope>
    <source>
        <strain evidence="1">03SP1</strain>
    </source>
</reference>
<dbReference type="SUPFAM" id="SSF50475">
    <property type="entry name" value="FMN-binding split barrel"/>
    <property type="match status" value="1"/>
</dbReference>
<dbReference type="Gene3D" id="2.30.110.10">
    <property type="entry name" value="Electron Transport, Fmn-binding Protein, Chain A"/>
    <property type="match status" value="1"/>
</dbReference>
<dbReference type="PANTHER" id="PTHR35802:SF1">
    <property type="entry name" value="PROTEASE SYNTHASE AND SPORULATION PROTEIN PAI 2"/>
    <property type="match status" value="1"/>
</dbReference>
<dbReference type="RefSeq" id="XP_043005281.1">
    <property type="nucleotide sequence ID" value="XM_043157913.1"/>
</dbReference>
<sequence>MYLRAVHAEEDIPTLRNFIKVNPLGILTTAIDSPNYPFLQSSHIPFILDVEDENSPTELGVLRGHMARANPQSKALIEHLRGTTSHGTDPRKLERDVLVLFNNPTHHYVTPKFYSETKPTTGKVVPTWNYAAVQVYGKLSVFFESDTSTDEFLSKQIEDLTISAERGIMKYDEPWSVGDAPRSYVDILKKAIIGVEIEIASMGGKWKMSQEMSEGDREGVVEGFRGLDSDVGVRISEMVEERGGISDRKKEALKRG</sequence>
<dbReference type="GeneID" id="66081845"/>
<protein>
    <recommendedName>
        <fullName evidence="3">Transcriptional regulator</fullName>
    </recommendedName>
</protein>
<dbReference type="AlphaFoldDB" id="A0A9P7RSZ6"/>
<gene>
    <name evidence="1" type="ORF">E1B28_012770</name>
</gene>
<dbReference type="InterPro" id="IPR007396">
    <property type="entry name" value="TR_PAI2-type"/>
</dbReference>
<keyword evidence="2" id="KW-1185">Reference proteome</keyword>
<dbReference type="InterPro" id="IPR012349">
    <property type="entry name" value="Split_barrel_FMN-bd"/>
</dbReference>
<dbReference type="Proteomes" id="UP001049176">
    <property type="component" value="Chromosome 8"/>
</dbReference>
<evidence type="ECO:0008006" key="3">
    <source>
        <dbReference type="Google" id="ProtNLM"/>
    </source>
</evidence>
<organism evidence="1 2">
    <name type="scientific">Marasmius oreades</name>
    <name type="common">fairy-ring Marasmius</name>
    <dbReference type="NCBI Taxonomy" id="181124"/>
    <lineage>
        <taxon>Eukaryota</taxon>
        <taxon>Fungi</taxon>
        <taxon>Dikarya</taxon>
        <taxon>Basidiomycota</taxon>
        <taxon>Agaricomycotina</taxon>
        <taxon>Agaricomycetes</taxon>
        <taxon>Agaricomycetidae</taxon>
        <taxon>Agaricales</taxon>
        <taxon>Marasmiineae</taxon>
        <taxon>Marasmiaceae</taxon>
        <taxon>Marasmius</taxon>
    </lineage>
</organism>
<dbReference type="Pfam" id="PF04299">
    <property type="entry name" value="FMN_bind_2"/>
    <property type="match status" value="1"/>
</dbReference>
<dbReference type="EMBL" id="CM032188">
    <property type="protein sequence ID" value="KAG7088810.1"/>
    <property type="molecule type" value="Genomic_DNA"/>
</dbReference>
<name>A0A9P7RSZ6_9AGAR</name>
<dbReference type="PANTHER" id="PTHR35802">
    <property type="entry name" value="PROTEASE SYNTHASE AND SPORULATION PROTEIN PAI 2"/>
    <property type="match status" value="1"/>
</dbReference>
<proteinExistence type="predicted"/>
<evidence type="ECO:0000313" key="2">
    <source>
        <dbReference type="Proteomes" id="UP001049176"/>
    </source>
</evidence>
<dbReference type="PIRSF" id="PIRSF010372">
    <property type="entry name" value="PaiB"/>
    <property type="match status" value="1"/>
</dbReference>